<comment type="pathway">
    <text evidence="5">Cofactor biosynthesis; ubiquinone biosynthesis.</text>
</comment>
<accession>A0A0B7IXE0</accession>
<feature type="binding site" evidence="5">
    <location>
        <position position="76"/>
    </location>
    <ligand>
        <name>substrate</name>
    </ligand>
</feature>
<dbReference type="InterPro" id="IPR007440">
    <property type="entry name" value="Chorismate--pyruvate_lyase"/>
</dbReference>
<gene>
    <name evidence="5 6" type="primary">ubiC</name>
    <name evidence="6" type="ORF">BN1209_0035</name>
</gene>
<comment type="subcellular location">
    <subcellularLocation>
        <location evidence="5">Cytoplasm</location>
    </subcellularLocation>
</comment>
<dbReference type="GO" id="GO:0008813">
    <property type="term" value="F:chorismate lyase activity"/>
    <property type="evidence" value="ECO:0007669"/>
    <property type="project" value="UniProtKB-UniRule"/>
</dbReference>
<dbReference type="KEGG" id="mbac:BN1209_0035"/>
<evidence type="ECO:0000313" key="7">
    <source>
        <dbReference type="Proteomes" id="UP000056322"/>
    </source>
</evidence>
<comment type="function">
    <text evidence="5">Removes the pyruvyl group from chorismate, with concomitant aromatization of the ring, to provide 4-hydroxybenzoate (4HB) for the ubiquinone pathway.</text>
</comment>
<evidence type="ECO:0000256" key="5">
    <source>
        <dbReference type="HAMAP-Rule" id="MF_01632"/>
    </source>
</evidence>
<protein>
    <recommendedName>
        <fullName evidence="5">Probable chorismate pyruvate-lyase</fullName>
        <shortName evidence="5">CL</shortName>
        <shortName evidence="5">CPL</shortName>
        <ecNumber evidence="5">4.1.3.40</ecNumber>
    </recommendedName>
</protein>
<dbReference type="STRING" id="1581680.BN1209_0035"/>
<dbReference type="GO" id="GO:0006744">
    <property type="term" value="P:ubiquinone biosynthetic process"/>
    <property type="evidence" value="ECO:0007669"/>
    <property type="project" value="UniProtKB-UniRule"/>
</dbReference>
<dbReference type="PANTHER" id="PTHR38683:SF1">
    <property type="entry name" value="CHORISMATE PYRUVATE-LYASE"/>
    <property type="match status" value="1"/>
</dbReference>
<dbReference type="EMBL" id="LN794158">
    <property type="protein sequence ID" value="CEN55096.1"/>
    <property type="molecule type" value="Genomic_DNA"/>
</dbReference>
<keyword evidence="2 5" id="KW-0831">Ubiquinone biosynthesis</keyword>
<feature type="binding site" evidence="5">
    <location>
        <position position="114"/>
    </location>
    <ligand>
        <name>substrate</name>
    </ligand>
</feature>
<comment type="caution">
    <text evidence="5">Lacks conserved residue(s) required for the propagation of feature annotation.</text>
</comment>
<organism evidence="6 7">
    <name type="scientific">Candidatus Methylopumilus turicensis</name>
    <dbReference type="NCBI Taxonomy" id="1581680"/>
    <lineage>
        <taxon>Bacteria</taxon>
        <taxon>Pseudomonadati</taxon>
        <taxon>Pseudomonadota</taxon>
        <taxon>Betaproteobacteria</taxon>
        <taxon>Nitrosomonadales</taxon>
        <taxon>Methylophilaceae</taxon>
        <taxon>Candidatus Methylopumilus</taxon>
    </lineage>
</organism>
<evidence type="ECO:0000256" key="1">
    <source>
        <dbReference type="ARBA" id="ARBA00022490"/>
    </source>
</evidence>
<dbReference type="InterPro" id="IPR028978">
    <property type="entry name" value="Chorismate_lyase_/UTRA_dom_sf"/>
</dbReference>
<evidence type="ECO:0000256" key="2">
    <source>
        <dbReference type="ARBA" id="ARBA00022688"/>
    </source>
</evidence>
<evidence type="ECO:0000313" key="6">
    <source>
        <dbReference type="EMBL" id="CEN55096.1"/>
    </source>
</evidence>
<dbReference type="HOGENOM" id="CLU_096824_2_0_4"/>
<dbReference type="RefSeq" id="WP_231855131.1">
    <property type="nucleotide sequence ID" value="NZ_LN794158.1"/>
</dbReference>
<keyword evidence="1 5" id="KW-0963">Cytoplasm</keyword>
<dbReference type="GO" id="GO:0005829">
    <property type="term" value="C:cytosol"/>
    <property type="evidence" value="ECO:0007669"/>
    <property type="project" value="TreeGrafter"/>
</dbReference>
<evidence type="ECO:0000256" key="3">
    <source>
        <dbReference type="ARBA" id="ARBA00023239"/>
    </source>
</evidence>
<dbReference type="EC" id="4.1.3.40" evidence="5"/>
<dbReference type="PANTHER" id="PTHR38683">
    <property type="entry name" value="CHORISMATE PYRUVATE-LYASE"/>
    <property type="match status" value="1"/>
</dbReference>
<dbReference type="GO" id="GO:0042866">
    <property type="term" value="P:pyruvate biosynthetic process"/>
    <property type="evidence" value="ECO:0007669"/>
    <property type="project" value="UniProtKB-UniRule"/>
</dbReference>
<dbReference type="SUPFAM" id="SSF64288">
    <property type="entry name" value="Chorismate lyase-like"/>
    <property type="match status" value="1"/>
</dbReference>
<keyword evidence="7" id="KW-1185">Reference proteome</keyword>
<dbReference type="Pfam" id="PF04345">
    <property type="entry name" value="Chor_lyase"/>
    <property type="match status" value="1"/>
</dbReference>
<evidence type="ECO:0000256" key="4">
    <source>
        <dbReference type="ARBA" id="ARBA00023317"/>
    </source>
</evidence>
<dbReference type="HAMAP" id="MF_01632">
    <property type="entry name" value="UbiC"/>
    <property type="match status" value="1"/>
</dbReference>
<proteinExistence type="inferred from homology"/>
<comment type="catalytic activity">
    <reaction evidence="5">
        <text>chorismate = 4-hydroxybenzoate + pyruvate</text>
        <dbReference type="Rhea" id="RHEA:16505"/>
        <dbReference type="ChEBI" id="CHEBI:15361"/>
        <dbReference type="ChEBI" id="CHEBI:17879"/>
        <dbReference type="ChEBI" id="CHEBI:29748"/>
        <dbReference type="EC" id="4.1.3.40"/>
    </reaction>
</comment>
<dbReference type="UniPathway" id="UPA00232"/>
<name>A0A0B7IXE0_9PROT</name>
<keyword evidence="4 5" id="KW-0670">Pyruvate</keyword>
<sequence>MKIRSQSLYQRSRWLAKPMHSGAYRPWLIERGSLTARLQAKTKGFHVQALTVHNDLPCRDEAHLLGLVSHQHALLREVMLMDQQQPLVFAHSVLPHKSLRGVWRGLGRLGNRPLGAALFADPRVIRTPLQYKKISKHHALYMRAAKNLASLPPSLWARRSIFELNSAYKRQSIMVTEVFLPAVLGLN</sequence>
<dbReference type="Proteomes" id="UP000056322">
    <property type="component" value="Chromosome 1"/>
</dbReference>
<dbReference type="Gene3D" id="3.40.1410.10">
    <property type="entry name" value="Chorismate lyase-like"/>
    <property type="match status" value="1"/>
</dbReference>
<comment type="similarity">
    <text evidence="5">Belongs to the UbiC family.</text>
</comment>
<dbReference type="AlphaFoldDB" id="A0A0B7IXE0"/>
<feature type="binding site" evidence="5">
    <location>
        <position position="177"/>
    </location>
    <ligand>
        <name>substrate</name>
    </ligand>
</feature>
<reference evidence="7" key="1">
    <citation type="submission" date="2014-12" db="EMBL/GenBank/DDBJ databases">
        <authorList>
            <person name="Salcher M.M."/>
        </authorList>
    </citation>
    <scope>NUCLEOTIDE SEQUENCE [LARGE SCALE GENOMIC DNA]</scope>
    <source>
        <strain evidence="7">MMS-10A-171</strain>
    </source>
</reference>
<keyword evidence="3 5" id="KW-0456">Lyase</keyword>